<comment type="caution">
    <text evidence="3">The sequence shown here is derived from an EMBL/GenBank/DDBJ whole genome shotgun (WGS) entry which is preliminary data.</text>
</comment>
<reference evidence="3" key="1">
    <citation type="submission" date="2020-07" db="EMBL/GenBank/DDBJ databases">
        <authorList>
            <person name="Nieuwenhuis M."/>
            <person name="Van De Peppel L.J.J."/>
        </authorList>
    </citation>
    <scope>NUCLEOTIDE SEQUENCE</scope>
    <source>
        <strain evidence="3">AP01</strain>
        <tissue evidence="3">Mycelium</tissue>
    </source>
</reference>
<dbReference type="Proteomes" id="UP000775547">
    <property type="component" value="Unassembled WGS sequence"/>
</dbReference>
<organism evidence="3 4">
    <name type="scientific">Asterophora parasitica</name>
    <dbReference type="NCBI Taxonomy" id="117018"/>
    <lineage>
        <taxon>Eukaryota</taxon>
        <taxon>Fungi</taxon>
        <taxon>Dikarya</taxon>
        <taxon>Basidiomycota</taxon>
        <taxon>Agaricomycotina</taxon>
        <taxon>Agaricomycetes</taxon>
        <taxon>Agaricomycetidae</taxon>
        <taxon>Agaricales</taxon>
        <taxon>Tricholomatineae</taxon>
        <taxon>Lyophyllaceae</taxon>
        <taxon>Asterophora</taxon>
    </lineage>
</organism>
<feature type="domain" description="C2H2-type" evidence="2">
    <location>
        <begin position="98"/>
        <end position="119"/>
    </location>
</feature>
<feature type="region of interest" description="Disordered" evidence="1">
    <location>
        <begin position="1"/>
        <end position="79"/>
    </location>
</feature>
<accession>A0A9P7FZI2</accession>
<evidence type="ECO:0000313" key="3">
    <source>
        <dbReference type="EMBL" id="KAG5640176.1"/>
    </source>
</evidence>
<name>A0A9P7FZI2_9AGAR</name>
<dbReference type="PROSITE" id="PS00028">
    <property type="entry name" value="ZINC_FINGER_C2H2_1"/>
    <property type="match status" value="1"/>
</dbReference>
<evidence type="ECO:0000256" key="1">
    <source>
        <dbReference type="SAM" id="MobiDB-lite"/>
    </source>
</evidence>
<keyword evidence="4" id="KW-1185">Reference proteome</keyword>
<dbReference type="AlphaFoldDB" id="A0A9P7FZI2"/>
<feature type="compositionally biased region" description="Polar residues" evidence="1">
    <location>
        <begin position="64"/>
        <end position="78"/>
    </location>
</feature>
<feature type="region of interest" description="Disordered" evidence="1">
    <location>
        <begin position="131"/>
        <end position="152"/>
    </location>
</feature>
<feature type="region of interest" description="Disordered" evidence="1">
    <location>
        <begin position="192"/>
        <end position="226"/>
    </location>
</feature>
<protein>
    <recommendedName>
        <fullName evidence="2">C2H2-type domain-containing protein</fullName>
    </recommendedName>
</protein>
<reference evidence="3" key="2">
    <citation type="submission" date="2021-10" db="EMBL/GenBank/DDBJ databases">
        <title>Phylogenomics reveals ancestral predisposition of the termite-cultivated fungus Termitomyces towards a domesticated lifestyle.</title>
        <authorList>
            <person name="Auxier B."/>
            <person name="Grum-Grzhimaylo A."/>
            <person name="Cardenas M.E."/>
            <person name="Lodge J.D."/>
            <person name="Laessoe T."/>
            <person name="Pedersen O."/>
            <person name="Smith M.E."/>
            <person name="Kuyper T.W."/>
            <person name="Franco-Molano E.A."/>
            <person name="Baroni T.J."/>
            <person name="Aanen D.K."/>
        </authorList>
    </citation>
    <scope>NUCLEOTIDE SEQUENCE</scope>
    <source>
        <strain evidence="3">AP01</strain>
        <tissue evidence="3">Mycelium</tissue>
    </source>
</reference>
<dbReference type="EMBL" id="JABCKV010001080">
    <property type="protein sequence ID" value="KAG5640176.1"/>
    <property type="molecule type" value="Genomic_DNA"/>
</dbReference>
<proteinExistence type="predicted"/>
<sequence length="226" mass="24772">MPQLHPKGSSSFNPITEDDDLAFKSPKKPTPPGEWTAPKHWNISSNSTTSLPTTRKVAVPPISQPASRGTDTQDNVAASTPVLKNIANAPQAKGKEKCPECPKLLTPMYLRSTHLKREHSWSDERVRMFRQGKQAKSGQENRPAKRVKRTTSAVESVEQEKVLSIDDFQWTCGELAIIEAAEGPVVLSLPHPTALAEDSNEGTGVDFRQNQPSEAAVTPLEPDHHS</sequence>
<dbReference type="InterPro" id="IPR013087">
    <property type="entry name" value="Znf_C2H2_type"/>
</dbReference>
<evidence type="ECO:0000259" key="2">
    <source>
        <dbReference type="PROSITE" id="PS00028"/>
    </source>
</evidence>
<gene>
    <name evidence="3" type="ORF">DXG03_000729</name>
</gene>
<feature type="compositionally biased region" description="Polar residues" evidence="1">
    <location>
        <begin position="42"/>
        <end position="53"/>
    </location>
</feature>
<evidence type="ECO:0000313" key="4">
    <source>
        <dbReference type="Proteomes" id="UP000775547"/>
    </source>
</evidence>